<keyword evidence="4" id="KW-0812">Transmembrane</keyword>
<feature type="transmembrane region" description="Helical" evidence="4">
    <location>
        <begin position="123"/>
        <end position="142"/>
    </location>
</feature>
<gene>
    <name evidence="6" type="ORF">G8770_05140</name>
</gene>
<dbReference type="PANTHER" id="PTHR43280">
    <property type="entry name" value="ARAC-FAMILY TRANSCRIPTIONAL REGULATOR"/>
    <property type="match status" value="1"/>
</dbReference>
<dbReference type="Pfam" id="PF12833">
    <property type="entry name" value="HTH_18"/>
    <property type="match status" value="1"/>
</dbReference>
<feature type="transmembrane region" description="Helical" evidence="4">
    <location>
        <begin position="36"/>
        <end position="54"/>
    </location>
</feature>
<keyword evidence="4" id="KW-1133">Transmembrane helix</keyword>
<dbReference type="PROSITE" id="PS01124">
    <property type="entry name" value="HTH_ARAC_FAMILY_2"/>
    <property type="match status" value="1"/>
</dbReference>
<dbReference type="GO" id="GO:0043565">
    <property type="term" value="F:sequence-specific DNA binding"/>
    <property type="evidence" value="ECO:0007669"/>
    <property type="project" value="InterPro"/>
</dbReference>
<dbReference type="GO" id="GO:0003700">
    <property type="term" value="F:DNA-binding transcription factor activity"/>
    <property type="evidence" value="ECO:0007669"/>
    <property type="project" value="InterPro"/>
</dbReference>
<dbReference type="Gene3D" id="1.10.10.60">
    <property type="entry name" value="Homeodomain-like"/>
    <property type="match status" value="1"/>
</dbReference>
<evidence type="ECO:0000259" key="5">
    <source>
        <dbReference type="PROSITE" id="PS01124"/>
    </source>
</evidence>
<evidence type="ECO:0000256" key="3">
    <source>
        <dbReference type="ARBA" id="ARBA00023163"/>
    </source>
</evidence>
<dbReference type="PANTHER" id="PTHR43280:SF29">
    <property type="entry name" value="ARAC-FAMILY TRANSCRIPTIONAL REGULATOR"/>
    <property type="match status" value="1"/>
</dbReference>
<feature type="transmembrane region" description="Helical" evidence="4">
    <location>
        <begin position="93"/>
        <end position="111"/>
    </location>
</feature>
<feature type="transmembrane region" description="Helical" evidence="4">
    <location>
        <begin position="6"/>
        <end position="24"/>
    </location>
</feature>
<dbReference type="InterPro" id="IPR018060">
    <property type="entry name" value="HTH_AraC"/>
</dbReference>
<dbReference type="InterPro" id="IPR009057">
    <property type="entry name" value="Homeodomain-like_sf"/>
</dbReference>
<evidence type="ECO:0000256" key="4">
    <source>
        <dbReference type="SAM" id="Phobius"/>
    </source>
</evidence>
<dbReference type="RefSeq" id="WP_167182712.1">
    <property type="nucleotide sequence ID" value="NZ_JAAONZ010000003.1"/>
</dbReference>
<dbReference type="PRINTS" id="PR00032">
    <property type="entry name" value="HTHARAC"/>
</dbReference>
<dbReference type="AlphaFoldDB" id="A0A9E5JTB0"/>
<comment type="caution">
    <text evidence="6">The sequence shown here is derived from an EMBL/GenBank/DDBJ whole genome shotgun (WGS) entry which is preliminary data.</text>
</comment>
<dbReference type="InterPro" id="IPR018062">
    <property type="entry name" value="HTH_AraC-typ_CS"/>
</dbReference>
<accession>A0A9E5JTB0</accession>
<name>A0A9E5JTB0_9GAMM</name>
<keyword evidence="1" id="KW-0805">Transcription regulation</keyword>
<protein>
    <submittedName>
        <fullName evidence="6">Helix-turn-helix transcriptional regulator</fullName>
    </submittedName>
</protein>
<dbReference type="SUPFAM" id="SSF46689">
    <property type="entry name" value="Homeodomain-like"/>
    <property type="match status" value="1"/>
</dbReference>
<keyword evidence="7" id="KW-1185">Reference proteome</keyword>
<evidence type="ECO:0000256" key="1">
    <source>
        <dbReference type="ARBA" id="ARBA00023015"/>
    </source>
</evidence>
<dbReference type="InterPro" id="IPR020449">
    <property type="entry name" value="Tscrpt_reg_AraC-type_HTH"/>
</dbReference>
<keyword evidence="2" id="KW-0238">DNA-binding</keyword>
<feature type="transmembrane region" description="Helical" evidence="4">
    <location>
        <begin position="184"/>
        <end position="203"/>
    </location>
</feature>
<feature type="transmembrane region" description="Helical" evidence="4">
    <location>
        <begin position="60"/>
        <end position="81"/>
    </location>
</feature>
<proteinExistence type="predicted"/>
<keyword evidence="4" id="KW-0472">Membrane</keyword>
<evidence type="ECO:0000313" key="7">
    <source>
        <dbReference type="Proteomes" id="UP000787472"/>
    </source>
</evidence>
<dbReference type="SMART" id="SM00342">
    <property type="entry name" value="HTH_ARAC"/>
    <property type="match status" value="1"/>
</dbReference>
<dbReference type="EMBL" id="JAAONZ010000003">
    <property type="protein sequence ID" value="NHO64924.1"/>
    <property type="molecule type" value="Genomic_DNA"/>
</dbReference>
<evidence type="ECO:0000313" key="6">
    <source>
        <dbReference type="EMBL" id="NHO64924.1"/>
    </source>
</evidence>
<dbReference type="PROSITE" id="PS00041">
    <property type="entry name" value="HTH_ARAC_FAMILY_1"/>
    <property type="match status" value="1"/>
</dbReference>
<organism evidence="6 7">
    <name type="scientific">Pseudomaricurvus hydrocarbonicus</name>
    <dbReference type="NCBI Taxonomy" id="1470433"/>
    <lineage>
        <taxon>Bacteria</taxon>
        <taxon>Pseudomonadati</taxon>
        <taxon>Pseudomonadota</taxon>
        <taxon>Gammaproteobacteria</taxon>
        <taxon>Cellvibrionales</taxon>
        <taxon>Cellvibrionaceae</taxon>
        <taxon>Pseudomaricurvus</taxon>
    </lineage>
</organism>
<sequence length="407" mass="45405">MDVVLTAALAFSLSQILLNVLLFLRSRRGWSVQSGLYAVFLLAVTGYLLTPVVTSPGLSMLFEALQTLVPGTFWLFSASLFEERFRLRSWQMGLVALTVLLPLLGNLLAMADVEAPRMFFWTLPQSLEFVIMGLALWSVVRFWREDLVESRRDLRLWFCGILGLYILVLLLMRELIFPGEVWLLVWQYIFVAGMLMVTNGLLLEMKTGLFHPEADRRVSASGISAGPAVPRVPVVPDGSAVLDDAVAGHSNRACSEVVPQEGGNRPPANADEFQPVVARDVDVAGAGGLEPVPEALLQQLTQLMEHERVYRQMGLTIGQLAASLSLPEYRLRKVINAGLGYRNFNDFLNTYRIREASERLADPLKPDEAILNIALDTGYRSLSSFNKAFKEAFGQTPTEYRQGQLRR</sequence>
<feature type="transmembrane region" description="Helical" evidence="4">
    <location>
        <begin position="154"/>
        <end position="172"/>
    </location>
</feature>
<evidence type="ECO:0000256" key="2">
    <source>
        <dbReference type="ARBA" id="ARBA00023125"/>
    </source>
</evidence>
<keyword evidence="3" id="KW-0804">Transcription</keyword>
<feature type="domain" description="HTH araC/xylS-type" evidence="5">
    <location>
        <begin position="298"/>
        <end position="403"/>
    </location>
</feature>
<reference evidence="6" key="1">
    <citation type="submission" date="2020-03" db="EMBL/GenBank/DDBJ databases">
        <authorList>
            <person name="Guo F."/>
        </authorList>
    </citation>
    <scope>NUCLEOTIDE SEQUENCE</scope>
    <source>
        <strain evidence="6">JCM 30134</strain>
    </source>
</reference>
<dbReference type="Proteomes" id="UP000787472">
    <property type="component" value="Unassembled WGS sequence"/>
</dbReference>